<organism evidence="2 3">
    <name type="scientific">Acanthosepion pharaonis</name>
    <name type="common">Pharaoh cuttlefish</name>
    <name type="synonym">Sepia pharaonis</name>
    <dbReference type="NCBI Taxonomy" id="158019"/>
    <lineage>
        <taxon>Eukaryota</taxon>
        <taxon>Metazoa</taxon>
        <taxon>Spiralia</taxon>
        <taxon>Lophotrochozoa</taxon>
        <taxon>Mollusca</taxon>
        <taxon>Cephalopoda</taxon>
        <taxon>Coleoidea</taxon>
        <taxon>Decapodiformes</taxon>
        <taxon>Sepiida</taxon>
        <taxon>Sepiina</taxon>
        <taxon>Sepiidae</taxon>
        <taxon>Acanthosepion</taxon>
    </lineage>
</organism>
<proteinExistence type="predicted"/>
<dbReference type="Proteomes" id="UP000597762">
    <property type="component" value="Unassembled WGS sequence"/>
</dbReference>
<reference evidence="2" key="1">
    <citation type="submission" date="2021-01" db="EMBL/GenBank/DDBJ databases">
        <authorList>
            <person name="Li R."/>
            <person name="Bekaert M."/>
        </authorList>
    </citation>
    <scope>NUCLEOTIDE SEQUENCE</scope>
    <source>
        <strain evidence="2">Farmed</strain>
    </source>
</reference>
<dbReference type="OrthoDB" id="419198at2759"/>
<dbReference type="Pfam" id="PF04991">
    <property type="entry name" value="LicD"/>
    <property type="match status" value="1"/>
</dbReference>
<dbReference type="EMBL" id="CAHIKZ030000505">
    <property type="protein sequence ID" value="CAE1177610.1"/>
    <property type="molecule type" value="Genomic_DNA"/>
</dbReference>
<comment type="caution">
    <text evidence="2">The sequence shown here is derived from an EMBL/GenBank/DDBJ whole genome shotgun (WGS) entry which is preliminary data.</text>
</comment>
<evidence type="ECO:0000259" key="1">
    <source>
        <dbReference type="Pfam" id="PF04991"/>
    </source>
</evidence>
<dbReference type="InterPro" id="IPR007074">
    <property type="entry name" value="LicD/FKTN/FKRP_NTP_transf"/>
</dbReference>
<dbReference type="PANTHER" id="PTHR43404:SF2">
    <property type="entry name" value="LIPOPOLYSACCHARIDE CHOLINEPHOSPHOTRANSFERASE LICD"/>
    <property type="match status" value="1"/>
</dbReference>
<dbReference type="AlphaFoldDB" id="A0A812BDD8"/>
<dbReference type="PANTHER" id="PTHR43404">
    <property type="entry name" value="LIPOPOLYSACCHARIDE CHOLINEPHOSPHOTRANSFERASE LICD"/>
    <property type="match status" value="1"/>
</dbReference>
<keyword evidence="3" id="KW-1185">Reference proteome</keyword>
<feature type="domain" description="LicD/FKTN/FKRP nucleotidyltransferase" evidence="1">
    <location>
        <begin position="41"/>
        <end position="87"/>
    </location>
</feature>
<dbReference type="GO" id="GO:0009100">
    <property type="term" value="P:glycoprotein metabolic process"/>
    <property type="evidence" value="ECO:0007669"/>
    <property type="project" value="UniProtKB-ARBA"/>
</dbReference>
<evidence type="ECO:0000313" key="2">
    <source>
        <dbReference type="EMBL" id="CAE1177610.1"/>
    </source>
</evidence>
<evidence type="ECO:0000313" key="3">
    <source>
        <dbReference type="Proteomes" id="UP000597762"/>
    </source>
</evidence>
<sequence length="246" mass="29244">MAVTAYHHFRYSIEQYYARITPYERHLLLSTLQAFTRAMDAYNLTYFLYGGSLLGSYRHHGIIPWDDDVDIMMNSSQKELIKKALGKKSPDYELDIPPSGQWKFYYTHMHNLLNRNHRWPYVDMFFFEENSTHIWDEVPEYGKTFIFRKNKVFPLRNRPFNHLMVHAPCNPAACMNGYTEEICVASSYSHKEETPLPVYKWVTVPCDKLKFRFPFIQRTQFDDGAWNESLVNNTKLIHTIITPKYC</sequence>
<accession>A0A812BDD8</accession>
<gene>
    <name evidence="2" type="ORF">SPHA_14720</name>
</gene>
<protein>
    <recommendedName>
        <fullName evidence="1">LicD/FKTN/FKRP nucleotidyltransferase domain-containing protein</fullName>
    </recommendedName>
</protein>
<name>A0A812BDD8_ACAPH</name>
<dbReference type="InterPro" id="IPR052942">
    <property type="entry name" value="LPS_cholinephosphotransferase"/>
</dbReference>